<evidence type="ECO:0000313" key="2">
    <source>
        <dbReference type="Proteomes" id="UP000008136"/>
    </source>
</evidence>
<dbReference type="STRING" id="693661.Arcve_0805"/>
<name>F2KRY0_ARCVS</name>
<dbReference type="Proteomes" id="UP000008136">
    <property type="component" value="Chromosome"/>
</dbReference>
<evidence type="ECO:0000313" key="1">
    <source>
        <dbReference type="EMBL" id="AEA46821.1"/>
    </source>
</evidence>
<dbReference type="GeneID" id="43002835"/>
<dbReference type="HOGENOM" id="CLU_2985470_0_0_2"/>
<dbReference type="RefSeq" id="WP_013683493.1">
    <property type="nucleotide sequence ID" value="NC_015320.1"/>
</dbReference>
<keyword evidence="2" id="KW-1185">Reference proteome</keyword>
<reference evidence="1 2" key="1">
    <citation type="submission" date="2011-03" db="EMBL/GenBank/DDBJ databases">
        <title>The complete genome of Archaeoglobus veneficus SNP6.</title>
        <authorList>
            <consortium name="US DOE Joint Genome Institute (JGI-PGF)"/>
            <person name="Lucas S."/>
            <person name="Copeland A."/>
            <person name="Lapidus A."/>
            <person name="Bruce D."/>
            <person name="Goodwin L."/>
            <person name="Pitluck S."/>
            <person name="Kyrpides N."/>
            <person name="Mavromatis K."/>
            <person name="Pagani I."/>
            <person name="Ivanova N."/>
            <person name="Mikhailova N."/>
            <person name="Lu M."/>
            <person name="Detter J.C."/>
            <person name="Tapia R."/>
            <person name="Han C."/>
            <person name="Land M."/>
            <person name="Hauser L."/>
            <person name="Markowitz V."/>
            <person name="Cheng J.-F."/>
            <person name="Hugenholtz P."/>
            <person name="Woyke T."/>
            <person name="Wu D."/>
            <person name="Spring S."/>
            <person name="Brambilla E."/>
            <person name="Klenk H.-P."/>
            <person name="Eisen J.A."/>
        </authorList>
    </citation>
    <scope>NUCLEOTIDE SEQUENCE [LARGE SCALE GENOMIC DNA]</scope>
    <source>
        <strain evidence="2">SNP6</strain>
    </source>
</reference>
<dbReference type="KEGG" id="ave:Arcve_0805"/>
<dbReference type="EMBL" id="CP002588">
    <property type="protein sequence ID" value="AEA46821.1"/>
    <property type="molecule type" value="Genomic_DNA"/>
</dbReference>
<dbReference type="AlphaFoldDB" id="F2KRY0"/>
<protein>
    <submittedName>
        <fullName evidence="1">Uncharacterized protein</fullName>
    </submittedName>
</protein>
<organism evidence="1 2">
    <name type="scientific">Archaeoglobus veneficus (strain DSM 11195 / SNP6)</name>
    <dbReference type="NCBI Taxonomy" id="693661"/>
    <lineage>
        <taxon>Archaea</taxon>
        <taxon>Methanobacteriati</taxon>
        <taxon>Methanobacteriota</taxon>
        <taxon>Archaeoglobi</taxon>
        <taxon>Archaeoglobales</taxon>
        <taxon>Archaeoglobaceae</taxon>
        <taxon>Archaeoglobus</taxon>
    </lineage>
</organism>
<gene>
    <name evidence="1" type="ordered locus">Arcve_0805</name>
</gene>
<accession>F2KRY0</accession>
<sequence length="57" mass="6990">MERVVVRLDELEEEKEEIVWLIEARIFARNEKEAELFVRALEDKGFHVETRHVIFEY</sequence>
<proteinExistence type="predicted"/>